<evidence type="ECO:0000313" key="13">
    <source>
        <dbReference type="EMBL" id="CEF96617.1"/>
    </source>
</evidence>
<dbReference type="RefSeq" id="XP_022838195.1">
    <property type="nucleotide sequence ID" value="XM_022985304.1"/>
</dbReference>
<dbReference type="GeneID" id="9834918"/>
<organism evidence="13 14">
    <name type="scientific">Ostreococcus tauri</name>
    <name type="common">Marine green alga</name>
    <dbReference type="NCBI Taxonomy" id="70448"/>
    <lineage>
        <taxon>Eukaryota</taxon>
        <taxon>Viridiplantae</taxon>
        <taxon>Chlorophyta</taxon>
        <taxon>Mamiellophyceae</taxon>
        <taxon>Mamiellales</taxon>
        <taxon>Bathycoccaceae</taxon>
        <taxon>Ostreococcus</taxon>
    </lineage>
</organism>
<reference evidence="13 14" key="2">
    <citation type="journal article" date="2014" name="BMC Genomics">
        <title>An improved genome of the model marine alga Ostreococcus tauri unfolds by assessing Illumina de novo assemblies.</title>
        <authorList>
            <person name="Blanc-Mathieu R."/>
            <person name="Verhelst B."/>
            <person name="Derelle E."/>
            <person name="Rombauts S."/>
            <person name="Bouget F.Y."/>
            <person name="Carre I."/>
            <person name="Chateau A."/>
            <person name="Eyre-Walker A."/>
            <person name="Grimsley N."/>
            <person name="Moreau H."/>
            <person name="Piegu B."/>
            <person name="Rivals E."/>
            <person name="Schackwitz W."/>
            <person name="Van de Peer Y."/>
            <person name="Piganeau G."/>
        </authorList>
    </citation>
    <scope>NUCLEOTIDE SEQUENCE [LARGE SCALE GENOMIC DNA]</scope>
    <source>
        <strain evidence="14">OTTH 0595 / CCAP 157/2 / RCC745</strain>
    </source>
</reference>
<gene>
    <name evidence="13" type="ORF">OT_ostta01g02160</name>
</gene>
<evidence type="ECO:0000256" key="8">
    <source>
        <dbReference type="ARBA" id="ARBA00023273"/>
    </source>
</evidence>
<keyword evidence="5" id="KW-0282">Flagellum</keyword>
<evidence type="ECO:0000256" key="3">
    <source>
        <dbReference type="ARBA" id="ARBA00022574"/>
    </source>
</evidence>
<dbReference type="Pfam" id="PF00400">
    <property type="entry name" value="WD40"/>
    <property type="match status" value="1"/>
</dbReference>
<dbReference type="SMART" id="SM00320">
    <property type="entry name" value="WD40"/>
    <property type="match status" value="6"/>
</dbReference>
<dbReference type="Gene3D" id="2.130.10.10">
    <property type="entry name" value="YVTN repeat-like/Quinoprotein amine dehydrogenase"/>
    <property type="match status" value="1"/>
</dbReference>
<evidence type="ECO:0000256" key="9">
    <source>
        <dbReference type="ARBA" id="ARBA00024190"/>
    </source>
</evidence>
<dbReference type="AlphaFoldDB" id="A0A090M253"/>
<dbReference type="GO" id="GO:0003341">
    <property type="term" value="P:cilium movement"/>
    <property type="evidence" value="ECO:0007669"/>
    <property type="project" value="TreeGrafter"/>
</dbReference>
<dbReference type="InterPro" id="IPR001680">
    <property type="entry name" value="WD40_rpt"/>
</dbReference>
<dbReference type="InParanoid" id="A0A090M253"/>
<evidence type="ECO:0000256" key="2">
    <source>
        <dbReference type="ARBA" id="ARBA00022490"/>
    </source>
</evidence>
<sequence length="672" mass="74223">MARGERTGTSANDRRSTRAEENHARAEVIVDDDGIVRTPRPLSGRGGRVDARERGRRASTASSAPETTIVSECASECGGESGVGRVGEGRRAGDGRRAGGLRDESAKTRREHAYVSDTDALETECENAREIHAKRDAAYAAKVKDVRASRAQLSESSVQTLETPRFDARSMTTTTKRETRAVQADELVGEKCDGNLADVTSERSLRVRVGVVRTIEDALRERERLEYCLKYRGLRPAKDSNERDLIELSTLKCTETAGMNVSCVKCNPMRGDLVCVAYGDFSFAGANSCDVKEKGALAFWSLRSEAPIYVAKFASGVMSVDWSRESPSLLAVGFYDGEVIVLDVGQLRPDDYRDAATSTSFTSTYRGQMMSNEHRHNDPVWAVKWIEVRDSDEFECDESESTTSVLMSASTDGKVLRWDLHNGLHASEALAVRWSPPGNESGLSKDTSAIDGVDVARLAGVTCFDFAADAKYFVVGTEEGKVHQCSLDFSDQYVSSYASHIGPVYAIKYNPYHERIFITCSADWTLRVFMDDAAHQNNDFTLIDESSSRLKLSNIIQPRFVIEYGEQPINAVAWSPWCATEFAAVTDAGTIEIWDLASSTVVPKHEVRITPDRTAAVSVTYAHDAPVMYVGCATGSTRVFRINWRDPTEEVEAREIQRATLENIMNEKSHKH</sequence>
<dbReference type="GO" id="GO:0005858">
    <property type="term" value="C:axonemal dynein complex"/>
    <property type="evidence" value="ECO:0007669"/>
    <property type="project" value="TreeGrafter"/>
</dbReference>
<dbReference type="InterPro" id="IPR015943">
    <property type="entry name" value="WD40/YVTN_repeat-like_dom_sf"/>
</dbReference>
<evidence type="ECO:0000256" key="11">
    <source>
        <dbReference type="ARBA" id="ARBA00041557"/>
    </source>
</evidence>
<evidence type="ECO:0000256" key="10">
    <source>
        <dbReference type="ARBA" id="ARBA00040002"/>
    </source>
</evidence>
<keyword evidence="14" id="KW-1185">Reference proteome</keyword>
<protein>
    <recommendedName>
        <fullName evidence="10">Dynein axonemal intermediate chain 4</fullName>
    </recommendedName>
    <alternativeName>
        <fullName evidence="11">WD repeat-containing protein 78</fullName>
    </alternativeName>
</protein>
<keyword evidence="6" id="KW-0969">Cilium</keyword>
<feature type="compositionally biased region" description="Polar residues" evidence="12">
    <location>
        <begin position="59"/>
        <end position="70"/>
    </location>
</feature>
<accession>A0A090M253</accession>
<evidence type="ECO:0000256" key="5">
    <source>
        <dbReference type="ARBA" id="ARBA00022846"/>
    </source>
</evidence>
<dbReference type="GO" id="GO:0120293">
    <property type="term" value="C:dynein axonemal particle"/>
    <property type="evidence" value="ECO:0007669"/>
    <property type="project" value="UniProtKB-SubCell"/>
</dbReference>
<dbReference type="PANTHER" id="PTHR12442">
    <property type="entry name" value="DYNEIN INTERMEDIATE CHAIN"/>
    <property type="match status" value="1"/>
</dbReference>
<dbReference type="EMBL" id="CAID01000001">
    <property type="protein sequence ID" value="CEF96617.1"/>
    <property type="molecule type" value="Genomic_DNA"/>
</dbReference>
<evidence type="ECO:0000313" key="14">
    <source>
        <dbReference type="Proteomes" id="UP000009170"/>
    </source>
</evidence>
<dbReference type="OrthoDB" id="24670at2759"/>
<dbReference type="STRING" id="70448.A0A090M253"/>
<evidence type="ECO:0000256" key="12">
    <source>
        <dbReference type="SAM" id="MobiDB-lite"/>
    </source>
</evidence>
<proteinExistence type="predicted"/>
<name>A0A090M253_OSTTA</name>
<keyword evidence="2" id="KW-0963">Cytoplasm</keyword>
<keyword evidence="3" id="KW-0853">WD repeat</keyword>
<feature type="region of interest" description="Disordered" evidence="12">
    <location>
        <begin position="1"/>
        <end position="107"/>
    </location>
</feature>
<comment type="caution">
    <text evidence="13">The sequence shown here is derived from an EMBL/GenBank/DDBJ whole genome shotgun (WGS) entry which is preliminary data.</text>
</comment>
<dbReference type="SUPFAM" id="SSF50978">
    <property type="entry name" value="WD40 repeat-like"/>
    <property type="match status" value="1"/>
</dbReference>
<dbReference type="InterPro" id="IPR050687">
    <property type="entry name" value="Dynein_IC"/>
</dbReference>
<comment type="subcellular location">
    <subcellularLocation>
        <location evidence="1">Cytoplasm</location>
        <location evidence="1">Cytoskeleton</location>
        <location evidence="1">Flagellum axoneme</location>
    </subcellularLocation>
    <subcellularLocation>
        <location evidence="9">Dynein axonemal particle</location>
    </subcellularLocation>
</comment>
<dbReference type="GO" id="GO:0045504">
    <property type="term" value="F:dynein heavy chain binding"/>
    <property type="evidence" value="ECO:0007669"/>
    <property type="project" value="TreeGrafter"/>
</dbReference>
<keyword evidence="8" id="KW-0966">Cell projection</keyword>
<dbReference type="PANTHER" id="PTHR12442:SF12">
    <property type="entry name" value="DYNEIN AXONEMAL INTERMEDIATE CHAIN 4"/>
    <property type="match status" value="1"/>
</dbReference>
<keyword evidence="7" id="KW-0206">Cytoskeleton</keyword>
<feature type="compositionally biased region" description="Basic and acidic residues" evidence="12">
    <location>
        <begin position="1"/>
        <end position="28"/>
    </location>
</feature>
<evidence type="ECO:0000256" key="7">
    <source>
        <dbReference type="ARBA" id="ARBA00023212"/>
    </source>
</evidence>
<feature type="compositionally biased region" description="Basic and acidic residues" evidence="12">
    <location>
        <begin position="87"/>
        <end position="107"/>
    </location>
</feature>
<keyword evidence="4" id="KW-0677">Repeat</keyword>
<evidence type="ECO:0000256" key="4">
    <source>
        <dbReference type="ARBA" id="ARBA00022737"/>
    </source>
</evidence>
<evidence type="ECO:0000256" key="1">
    <source>
        <dbReference type="ARBA" id="ARBA00004611"/>
    </source>
</evidence>
<dbReference type="InterPro" id="IPR036322">
    <property type="entry name" value="WD40_repeat_dom_sf"/>
</dbReference>
<evidence type="ECO:0000256" key="6">
    <source>
        <dbReference type="ARBA" id="ARBA00023069"/>
    </source>
</evidence>
<dbReference type="Proteomes" id="UP000009170">
    <property type="component" value="Unassembled WGS sequence"/>
</dbReference>
<dbReference type="KEGG" id="ota:OT_ostta01g02160"/>
<dbReference type="GO" id="GO:0045503">
    <property type="term" value="F:dynein light chain binding"/>
    <property type="evidence" value="ECO:0007669"/>
    <property type="project" value="TreeGrafter"/>
</dbReference>
<reference evidence="14" key="1">
    <citation type="journal article" date="2006" name="Proc. Natl. Acad. Sci. U.S.A.">
        <title>Genome analysis of the smallest free-living eukaryote Ostreococcus tauri unveils many unique features.</title>
        <authorList>
            <person name="Derelle E."/>
            <person name="Ferraz C."/>
            <person name="Rombauts S."/>
            <person name="Rouze P."/>
            <person name="Worden A.Z."/>
            <person name="Robbens S."/>
            <person name="Partensky F."/>
            <person name="Degroeve S."/>
            <person name="Echeynie S."/>
            <person name="Cooke R."/>
            <person name="Saeys Y."/>
            <person name="Wuyts J."/>
            <person name="Jabbari K."/>
            <person name="Bowler C."/>
            <person name="Panaud O."/>
            <person name="Piegu B."/>
            <person name="Ball S.G."/>
            <person name="Ral J.-P."/>
            <person name="Bouget F.-Y."/>
            <person name="Piganeau G."/>
            <person name="De Baets B."/>
            <person name="Picard A."/>
            <person name="Delseny M."/>
            <person name="Demaille J."/>
            <person name="Van de Peer Y."/>
            <person name="Moreau H."/>
        </authorList>
    </citation>
    <scope>NUCLEOTIDE SEQUENCE [LARGE SCALE GENOMIC DNA]</scope>
    <source>
        <strain evidence="14">OTTH 0595 / CCAP 157/2 / RCC745</strain>
    </source>
</reference>